<evidence type="ECO:0000259" key="4">
    <source>
        <dbReference type="PROSITE" id="PS50887"/>
    </source>
</evidence>
<dbReference type="PROSITE" id="PS50883">
    <property type="entry name" value="EAL"/>
    <property type="match status" value="1"/>
</dbReference>
<dbReference type="InterPro" id="IPR035919">
    <property type="entry name" value="EAL_sf"/>
</dbReference>
<sequence>MREYVKQFAVDYENVWNLFNHMNDGLIITDSKQNILAANPAFQKITGYQYEELFLKNPSILQSGETPAEVFDDMWSSILDKGTWTGELVNKKKNGEFYWSYITITQIKKANLDDTYYIGIIRDITSRKLAEEKISYLAFHDNLTEMPNRIRFKQVLTETLRDHDKKGERLALIFFDLDRFKIINDTFGHQHGDEMLKGVATRLKEAVGERGVIGRFGGDEFTIMLPSVQSEKEVTDFITMIYKKFTDLPIMCTGRELFITSSMGVSLFPEHGQDANTLIKNADIAMYCSKDEGRNNYQIYNEGMSKGTYYQLIIESELRKALENDEFKVYYQVQVDVKTNEIYGVEALIRWDHPERGIVPPGDFLTIAEEMGIIVDIDDWVLKTACQQVKQWNDEGNNLQVSVNISRKQFERNGFVDFVKKTIRETGIKPEHVNLEITENMAIINVEAAIKKLQALKDLGVHFSLDDFGTGYSSLSQLKRFPINTLKIDQSFVKNSNGNDEDAAIVKLIIAMAKTLQFTVTCEGIETLEQLELIKKEGCNHAQGFLFSKPINAEELKLLLKQPSTVQS</sequence>
<dbReference type="Gene3D" id="3.30.450.20">
    <property type="entry name" value="PAS domain"/>
    <property type="match status" value="1"/>
</dbReference>
<reference evidence="5 7" key="1">
    <citation type="submission" date="2016-10" db="EMBL/GenBank/DDBJ databases">
        <title>Draft genome sequences of four alkaliphilic bacteria belonging to the Anaerobacillus genus.</title>
        <authorList>
            <person name="Bassil N.M."/>
            <person name="Lloyd J.R."/>
        </authorList>
    </citation>
    <scope>NUCLEOTIDE SEQUENCE [LARGE SCALE GENOMIC DNA]</scope>
    <source>
        <strain evidence="5 7">NB2006</strain>
    </source>
</reference>
<dbReference type="Proteomes" id="UP000180175">
    <property type="component" value="Chromosome"/>
</dbReference>
<dbReference type="AlphaFoldDB" id="A0A1S2M638"/>
<reference evidence="6" key="4">
    <citation type="submission" date="2020-10" db="EMBL/GenBank/DDBJ databases">
        <authorList>
            <person name="Bassil N.M."/>
            <person name="Lloyd J.R."/>
        </authorList>
    </citation>
    <scope>NUCLEOTIDE SEQUENCE</scope>
    <source>
        <strain evidence="6">NB2006</strain>
    </source>
</reference>
<protein>
    <submittedName>
        <fullName evidence="6">EAL domain-containing protein</fullName>
    </submittedName>
</protein>
<dbReference type="InterPro" id="IPR029787">
    <property type="entry name" value="Nucleotide_cyclase"/>
</dbReference>
<dbReference type="PROSITE" id="PS50112">
    <property type="entry name" value="PAS"/>
    <property type="match status" value="1"/>
</dbReference>
<evidence type="ECO:0000313" key="5">
    <source>
        <dbReference type="EMBL" id="OIJ20228.1"/>
    </source>
</evidence>
<dbReference type="Pfam" id="PF00563">
    <property type="entry name" value="EAL"/>
    <property type="match status" value="1"/>
</dbReference>
<dbReference type="SMART" id="SM00086">
    <property type="entry name" value="PAC"/>
    <property type="match status" value="1"/>
</dbReference>
<evidence type="ECO:0000259" key="3">
    <source>
        <dbReference type="PROSITE" id="PS50883"/>
    </source>
</evidence>
<dbReference type="CDD" id="cd01949">
    <property type="entry name" value="GGDEF"/>
    <property type="match status" value="1"/>
</dbReference>
<dbReference type="SMART" id="SM00267">
    <property type="entry name" value="GGDEF"/>
    <property type="match status" value="1"/>
</dbReference>
<dbReference type="InterPro" id="IPR001633">
    <property type="entry name" value="EAL_dom"/>
</dbReference>
<dbReference type="EMBL" id="LQXD01000073">
    <property type="protein sequence ID" value="OIJ20228.1"/>
    <property type="molecule type" value="Genomic_DNA"/>
</dbReference>
<dbReference type="Pfam" id="PF00990">
    <property type="entry name" value="GGDEF"/>
    <property type="match status" value="1"/>
</dbReference>
<proteinExistence type="predicted"/>
<evidence type="ECO:0000259" key="1">
    <source>
        <dbReference type="PROSITE" id="PS50112"/>
    </source>
</evidence>
<dbReference type="PROSITE" id="PS50887">
    <property type="entry name" value="GGDEF"/>
    <property type="match status" value="1"/>
</dbReference>
<feature type="domain" description="PAS" evidence="1">
    <location>
        <begin position="11"/>
        <end position="53"/>
    </location>
</feature>
<dbReference type="InterPro" id="IPR000014">
    <property type="entry name" value="PAS"/>
</dbReference>
<dbReference type="Gene3D" id="3.30.70.270">
    <property type="match status" value="1"/>
</dbReference>
<dbReference type="EMBL" id="CP063356">
    <property type="protein sequence ID" value="QOY37207.1"/>
    <property type="molecule type" value="Genomic_DNA"/>
</dbReference>
<dbReference type="SUPFAM" id="SSF55073">
    <property type="entry name" value="Nucleotide cyclase"/>
    <property type="match status" value="1"/>
</dbReference>
<dbReference type="SMART" id="SM00052">
    <property type="entry name" value="EAL"/>
    <property type="match status" value="1"/>
</dbReference>
<dbReference type="InterPro" id="IPR001610">
    <property type="entry name" value="PAC"/>
</dbReference>
<reference evidence="6 7" key="3">
    <citation type="journal article" date="2019" name="Int. J. Syst. Evol. Microbiol.">
        <title>Anaerobacillus isosaccharinicus sp. nov., an alkaliphilic bacterium which degrades isosaccharinic acid.</title>
        <authorList>
            <person name="Bassil N.M."/>
            <person name="Lloyd J.R."/>
        </authorList>
    </citation>
    <scope>NUCLEOTIDE SEQUENCE [LARGE SCALE GENOMIC DNA]</scope>
    <source>
        <strain evidence="6 7">NB2006</strain>
    </source>
</reference>
<dbReference type="InterPro" id="IPR000160">
    <property type="entry name" value="GGDEF_dom"/>
</dbReference>
<dbReference type="FunFam" id="3.20.20.450:FF:000001">
    <property type="entry name" value="Cyclic di-GMP phosphodiesterase yahA"/>
    <property type="match status" value="1"/>
</dbReference>
<dbReference type="SUPFAM" id="SSF55785">
    <property type="entry name" value="PYP-like sensor domain (PAS domain)"/>
    <property type="match status" value="1"/>
</dbReference>
<dbReference type="PANTHER" id="PTHR44757:SF2">
    <property type="entry name" value="BIOFILM ARCHITECTURE MAINTENANCE PROTEIN MBAA"/>
    <property type="match status" value="1"/>
</dbReference>
<evidence type="ECO:0000259" key="2">
    <source>
        <dbReference type="PROSITE" id="PS50113"/>
    </source>
</evidence>
<evidence type="ECO:0000313" key="7">
    <source>
        <dbReference type="Proteomes" id="UP000180175"/>
    </source>
</evidence>
<dbReference type="SMART" id="SM00091">
    <property type="entry name" value="PAS"/>
    <property type="match status" value="1"/>
</dbReference>
<accession>A0A1S2M638</accession>
<dbReference type="NCBIfam" id="TIGR00254">
    <property type="entry name" value="GGDEF"/>
    <property type="match status" value="1"/>
</dbReference>
<reference evidence="6 7" key="2">
    <citation type="journal article" date="2017" name="Genome Announc.">
        <title>Draft Genome Sequences of Four Alkaliphilic Bacteria Belonging to the Anaerobacillus Genus.</title>
        <authorList>
            <person name="Bassil N.M."/>
            <person name="Lloyd J.R."/>
        </authorList>
    </citation>
    <scope>NUCLEOTIDE SEQUENCE [LARGE SCALE GENOMIC DNA]</scope>
    <source>
        <strain evidence="6 7">NB2006</strain>
    </source>
</reference>
<dbReference type="CDD" id="cd00130">
    <property type="entry name" value="PAS"/>
    <property type="match status" value="1"/>
</dbReference>
<name>A0A1S2M638_9BACI</name>
<evidence type="ECO:0000313" key="6">
    <source>
        <dbReference type="EMBL" id="QOY37207.1"/>
    </source>
</evidence>
<dbReference type="KEGG" id="aia:AWH56_006120"/>
<dbReference type="Gene3D" id="3.20.20.450">
    <property type="entry name" value="EAL domain"/>
    <property type="match status" value="1"/>
</dbReference>
<dbReference type="PROSITE" id="PS50113">
    <property type="entry name" value="PAC"/>
    <property type="match status" value="1"/>
</dbReference>
<dbReference type="SUPFAM" id="SSF141868">
    <property type="entry name" value="EAL domain-like"/>
    <property type="match status" value="1"/>
</dbReference>
<dbReference type="RefSeq" id="WP_071316737.1">
    <property type="nucleotide sequence ID" value="NZ_CP063356.2"/>
</dbReference>
<gene>
    <name evidence="6" type="ORF">AWH56_006120</name>
    <name evidence="5" type="ORF">AWH56_08475</name>
</gene>
<dbReference type="InterPro" id="IPR000700">
    <property type="entry name" value="PAS-assoc_C"/>
</dbReference>
<feature type="domain" description="PAC" evidence="2">
    <location>
        <begin position="82"/>
        <end position="136"/>
    </location>
</feature>
<dbReference type="InterPro" id="IPR052155">
    <property type="entry name" value="Biofilm_reg_signaling"/>
</dbReference>
<dbReference type="Pfam" id="PF13426">
    <property type="entry name" value="PAS_9"/>
    <property type="match status" value="1"/>
</dbReference>
<feature type="domain" description="GGDEF" evidence="4">
    <location>
        <begin position="168"/>
        <end position="302"/>
    </location>
</feature>
<dbReference type="CDD" id="cd01948">
    <property type="entry name" value="EAL"/>
    <property type="match status" value="1"/>
</dbReference>
<keyword evidence="7" id="KW-1185">Reference proteome</keyword>
<dbReference type="NCBIfam" id="TIGR00229">
    <property type="entry name" value="sensory_box"/>
    <property type="match status" value="1"/>
</dbReference>
<organism evidence="5 7">
    <name type="scientific">Anaerobacillus isosaccharinicus</name>
    <dbReference type="NCBI Taxonomy" id="1532552"/>
    <lineage>
        <taxon>Bacteria</taxon>
        <taxon>Bacillati</taxon>
        <taxon>Bacillota</taxon>
        <taxon>Bacilli</taxon>
        <taxon>Bacillales</taxon>
        <taxon>Bacillaceae</taxon>
        <taxon>Anaerobacillus</taxon>
    </lineage>
</organism>
<dbReference type="PANTHER" id="PTHR44757">
    <property type="entry name" value="DIGUANYLATE CYCLASE DGCP"/>
    <property type="match status" value="1"/>
</dbReference>
<dbReference type="InterPro" id="IPR035965">
    <property type="entry name" value="PAS-like_dom_sf"/>
</dbReference>
<feature type="domain" description="EAL" evidence="3">
    <location>
        <begin position="311"/>
        <end position="564"/>
    </location>
</feature>
<dbReference type="FunFam" id="3.30.70.270:FF:000001">
    <property type="entry name" value="Diguanylate cyclase domain protein"/>
    <property type="match status" value="1"/>
</dbReference>
<dbReference type="InterPro" id="IPR043128">
    <property type="entry name" value="Rev_trsase/Diguanyl_cyclase"/>
</dbReference>